<evidence type="ECO:0000259" key="11">
    <source>
        <dbReference type="Pfam" id="PF02885"/>
    </source>
</evidence>
<reference evidence="12 13" key="1">
    <citation type="submission" date="2006-09" db="EMBL/GenBank/DDBJ databases">
        <authorList>
            <person name="Emerson D."/>
            <person name="Ferriera S."/>
            <person name="Johnson J."/>
            <person name="Kravitz S."/>
            <person name="Halpern A."/>
            <person name="Remington K."/>
            <person name="Beeson K."/>
            <person name="Tran B."/>
            <person name="Rogers Y.-H."/>
            <person name="Friedman R."/>
            <person name="Venter J.C."/>
        </authorList>
    </citation>
    <scope>NUCLEOTIDE SEQUENCE [LARGE SCALE GENOMIC DNA]</scope>
    <source>
        <strain evidence="12 13">PV-1</strain>
    </source>
</reference>
<dbReference type="HAMAP" id="MF_00211">
    <property type="entry name" value="TrpD"/>
    <property type="match status" value="1"/>
</dbReference>
<evidence type="ECO:0000256" key="5">
    <source>
        <dbReference type="ARBA" id="ARBA00022822"/>
    </source>
</evidence>
<dbReference type="eggNOG" id="COG0547">
    <property type="taxonomic scope" value="Bacteria"/>
</dbReference>
<dbReference type="InParanoid" id="Q0EWN7"/>
<feature type="binding site" evidence="9">
    <location>
        <position position="87"/>
    </location>
    <ligand>
        <name>5-phospho-alpha-D-ribose 1-diphosphate</name>
        <dbReference type="ChEBI" id="CHEBI:58017"/>
    </ligand>
</feature>
<feature type="binding site" evidence="9">
    <location>
        <position position="131"/>
    </location>
    <ligand>
        <name>5-phospho-alpha-D-ribose 1-diphosphate</name>
        <dbReference type="ChEBI" id="CHEBI:58017"/>
    </ligand>
</feature>
<dbReference type="HOGENOM" id="CLU_034315_2_1_0"/>
<comment type="catalytic activity">
    <reaction evidence="7 9">
        <text>N-(5-phospho-beta-D-ribosyl)anthranilate + diphosphate = 5-phospho-alpha-D-ribose 1-diphosphate + anthranilate</text>
        <dbReference type="Rhea" id="RHEA:11768"/>
        <dbReference type="ChEBI" id="CHEBI:16567"/>
        <dbReference type="ChEBI" id="CHEBI:18277"/>
        <dbReference type="ChEBI" id="CHEBI:33019"/>
        <dbReference type="ChEBI" id="CHEBI:58017"/>
        <dbReference type="EC" id="2.4.2.18"/>
    </reaction>
</comment>
<dbReference type="RefSeq" id="WP_009849979.1">
    <property type="nucleotide sequence ID" value="NZ_DS022294.1"/>
</dbReference>
<dbReference type="GO" id="GO:0005829">
    <property type="term" value="C:cytosol"/>
    <property type="evidence" value="ECO:0007669"/>
    <property type="project" value="TreeGrafter"/>
</dbReference>
<keyword evidence="5 9" id="KW-0822">Tryptophan biosynthesis</keyword>
<dbReference type="EC" id="2.4.2.18" evidence="9"/>
<comment type="cofactor">
    <cofactor evidence="9">
        <name>Mg(2+)</name>
        <dbReference type="ChEBI" id="CHEBI:18420"/>
    </cofactor>
    <text evidence="9">Binds 2 magnesium ions per monomer.</text>
</comment>
<dbReference type="Pfam" id="PF02885">
    <property type="entry name" value="Glycos_trans_3N"/>
    <property type="match status" value="1"/>
</dbReference>
<dbReference type="FunFam" id="3.40.1030.10:FF:000002">
    <property type="entry name" value="Anthranilate phosphoribosyltransferase"/>
    <property type="match status" value="1"/>
</dbReference>
<dbReference type="PANTHER" id="PTHR43285">
    <property type="entry name" value="ANTHRANILATE PHOSPHORIBOSYLTRANSFERASE"/>
    <property type="match status" value="1"/>
</dbReference>
<evidence type="ECO:0000313" key="13">
    <source>
        <dbReference type="Proteomes" id="UP000005297"/>
    </source>
</evidence>
<dbReference type="NCBIfam" id="TIGR01245">
    <property type="entry name" value="trpD"/>
    <property type="match status" value="1"/>
</dbReference>
<evidence type="ECO:0000256" key="9">
    <source>
        <dbReference type="HAMAP-Rule" id="MF_00211"/>
    </source>
</evidence>
<comment type="similarity">
    <text evidence="9">Belongs to the anthranilate phosphoribosyltransferase family.</text>
</comment>
<dbReference type="InterPro" id="IPR017459">
    <property type="entry name" value="Glycosyl_Trfase_fam3_N_dom"/>
</dbReference>
<keyword evidence="4 9" id="KW-0808">Transferase</keyword>
<comment type="subunit">
    <text evidence="9">Homodimer.</text>
</comment>
<feature type="binding site" evidence="9">
    <location>
        <position position="177"/>
    </location>
    <ligand>
        <name>anthranilate</name>
        <dbReference type="ChEBI" id="CHEBI:16567"/>
        <label>2</label>
    </ligand>
</feature>
<proteinExistence type="inferred from homology"/>
<keyword evidence="9" id="KW-0479">Metal-binding</keyword>
<keyword evidence="3 9" id="KW-0328">Glycosyltransferase</keyword>
<dbReference type="EMBL" id="AATS01000019">
    <property type="protein sequence ID" value="EAU53640.1"/>
    <property type="molecule type" value="Genomic_DNA"/>
</dbReference>
<evidence type="ECO:0000256" key="7">
    <source>
        <dbReference type="ARBA" id="ARBA00052328"/>
    </source>
</evidence>
<comment type="function">
    <text evidence="9">Catalyzes the transfer of the phosphoribosyl group of 5-phosphorylribose-1-pyrophosphate (PRPP) to anthranilate to yield N-(5'-phosphoribosyl)-anthranilate (PRA).</text>
</comment>
<gene>
    <name evidence="9" type="primary">trpD</name>
    <name evidence="12" type="ORF">SPV1_12325</name>
</gene>
<accession>Q0EWN7</accession>
<keyword evidence="2 9" id="KW-0028">Amino-acid biosynthesis</keyword>
<dbReference type="GO" id="GO:0000162">
    <property type="term" value="P:L-tryptophan biosynthetic process"/>
    <property type="evidence" value="ECO:0007669"/>
    <property type="project" value="UniProtKB-UniRule"/>
</dbReference>
<dbReference type="InterPro" id="IPR036320">
    <property type="entry name" value="Glycosyl_Trfase_fam3_N_dom_sf"/>
</dbReference>
<keyword evidence="6 9" id="KW-0057">Aromatic amino acid biosynthesis</keyword>
<feature type="binding site" evidence="9">
    <location>
        <position position="103"/>
    </location>
    <ligand>
        <name>Mg(2+)</name>
        <dbReference type="ChEBI" id="CHEBI:18420"/>
        <label>1</label>
    </ligand>
</feature>
<dbReference type="UniPathway" id="UPA00035">
    <property type="reaction ID" value="UER00041"/>
</dbReference>
<feature type="domain" description="Glycosyl transferase family 3 N-terminal" evidence="11">
    <location>
        <begin position="10"/>
        <end position="71"/>
    </location>
</feature>
<feature type="binding site" evidence="9">
    <location>
        <position position="237"/>
    </location>
    <ligand>
        <name>Mg(2+)</name>
        <dbReference type="ChEBI" id="CHEBI:18420"/>
        <label>1</label>
    </ligand>
</feature>
<evidence type="ECO:0000313" key="12">
    <source>
        <dbReference type="EMBL" id="EAU53640.1"/>
    </source>
</evidence>
<keyword evidence="13" id="KW-1185">Reference proteome</keyword>
<feature type="binding site" evidence="9">
    <location>
        <position position="87"/>
    </location>
    <ligand>
        <name>anthranilate</name>
        <dbReference type="ChEBI" id="CHEBI:16567"/>
        <label>1</label>
    </ligand>
</feature>
<dbReference type="Gene3D" id="1.20.970.10">
    <property type="entry name" value="Transferase, Pyrimidine Nucleoside Phosphorylase, Chain C"/>
    <property type="match status" value="1"/>
</dbReference>
<feature type="binding site" evidence="9">
    <location>
        <position position="236"/>
    </location>
    <ligand>
        <name>Mg(2+)</name>
        <dbReference type="ChEBI" id="CHEBI:18420"/>
        <label>2</label>
    </ligand>
</feature>
<dbReference type="SUPFAM" id="SSF52418">
    <property type="entry name" value="Nucleoside phosphorylase/phosphoribosyltransferase catalytic domain"/>
    <property type="match status" value="1"/>
</dbReference>
<evidence type="ECO:0000256" key="1">
    <source>
        <dbReference type="ARBA" id="ARBA00004907"/>
    </source>
</evidence>
<dbReference type="InterPro" id="IPR000312">
    <property type="entry name" value="Glycosyl_Trfase_fam3"/>
</dbReference>
<feature type="binding site" evidence="9">
    <location>
        <begin position="119"/>
        <end position="127"/>
    </location>
    <ligand>
        <name>5-phospho-alpha-D-ribose 1-diphosphate</name>
        <dbReference type="ChEBI" id="CHEBI:58017"/>
    </ligand>
</feature>
<feature type="binding site" evidence="9">
    <location>
        <position position="122"/>
    </location>
    <ligand>
        <name>anthranilate</name>
        <dbReference type="ChEBI" id="CHEBI:16567"/>
        <label>1</label>
    </ligand>
</feature>
<evidence type="ECO:0000256" key="6">
    <source>
        <dbReference type="ARBA" id="ARBA00023141"/>
    </source>
</evidence>
<feature type="binding site" evidence="9">
    <location>
        <begin position="101"/>
        <end position="104"/>
    </location>
    <ligand>
        <name>5-phospho-alpha-D-ribose 1-diphosphate</name>
        <dbReference type="ChEBI" id="CHEBI:58017"/>
    </ligand>
</feature>
<feature type="binding site" evidence="9">
    <location>
        <position position="237"/>
    </location>
    <ligand>
        <name>Mg(2+)</name>
        <dbReference type="ChEBI" id="CHEBI:18420"/>
        <label>2</label>
    </ligand>
</feature>
<dbReference type="GO" id="GO:0004048">
    <property type="term" value="F:anthranilate phosphoribosyltransferase activity"/>
    <property type="evidence" value="ECO:0007669"/>
    <property type="project" value="UniProtKB-UniRule"/>
</dbReference>
<dbReference type="Gene3D" id="3.40.1030.10">
    <property type="entry name" value="Nucleoside phosphorylase/phosphoribosyltransferase catalytic domain"/>
    <property type="match status" value="1"/>
</dbReference>
<comment type="similarity">
    <text evidence="8">In the C-terminal section; belongs to the anthranilate phosphoribosyltransferase family.</text>
</comment>
<dbReference type="OrthoDB" id="9806430at2"/>
<dbReference type="SUPFAM" id="SSF47648">
    <property type="entry name" value="Nucleoside phosphorylase/phosphoribosyltransferase N-terminal domain"/>
    <property type="match status" value="1"/>
</dbReference>
<comment type="caution">
    <text evidence="12">The sequence shown here is derived from an EMBL/GenBank/DDBJ whole genome shotgun (WGS) entry which is preliminary data.</text>
</comment>
<evidence type="ECO:0000256" key="4">
    <source>
        <dbReference type="ARBA" id="ARBA00022679"/>
    </source>
</evidence>
<evidence type="ECO:0000256" key="8">
    <source>
        <dbReference type="ARBA" id="ARBA00061188"/>
    </source>
</evidence>
<evidence type="ECO:0000256" key="3">
    <source>
        <dbReference type="ARBA" id="ARBA00022676"/>
    </source>
</evidence>
<dbReference type="InterPro" id="IPR005940">
    <property type="entry name" value="Anthranilate_Pribosyl_Tfrase"/>
</dbReference>
<dbReference type="Proteomes" id="UP000005297">
    <property type="component" value="Unassembled WGS sequence"/>
</dbReference>
<dbReference type="PANTHER" id="PTHR43285:SF2">
    <property type="entry name" value="ANTHRANILATE PHOSPHORIBOSYLTRANSFERASE"/>
    <property type="match status" value="1"/>
</dbReference>
<dbReference type="Pfam" id="PF00591">
    <property type="entry name" value="Glycos_transf_3"/>
    <property type="match status" value="1"/>
</dbReference>
<comment type="pathway">
    <text evidence="1 9">Amino-acid biosynthesis; L-tryptophan biosynthesis; L-tryptophan from chorismate: step 2/5.</text>
</comment>
<comment type="caution">
    <text evidence="9">Lacks conserved residue(s) required for the propagation of feature annotation.</text>
</comment>
<dbReference type="AlphaFoldDB" id="Q0EWN7"/>
<organism evidence="12 13">
    <name type="scientific">Mariprofundus ferrooxydans PV-1</name>
    <dbReference type="NCBI Taxonomy" id="314345"/>
    <lineage>
        <taxon>Bacteria</taxon>
        <taxon>Pseudomonadati</taxon>
        <taxon>Pseudomonadota</taxon>
        <taxon>Candidatius Mariprofundia</taxon>
        <taxon>Mariprofundales</taxon>
        <taxon>Mariprofundaceae</taxon>
        <taxon>Mariprofundus</taxon>
    </lineage>
</organism>
<feature type="domain" description="Glycosyl transferase family 3" evidence="10">
    <location>
        <begin position="81"/>
        <end position="334"/>
    </location>
</feature>
<protein>
    <recommendedName>
        <fullName evidence="9">Anthranilate phosphoribosyltransferase</fullName>
        <ecNumber evidence="9">2.4.2.18</ecNumber>
    </recommendedName>
</protein>
<sequence length="351" mass="35978">MTSAAPLATQQAIRLLQSGEVLSGELTEQVFGEIMGGYATPGQIGAILLGLSIRGESADIIAGAAKAMRAASTRISPNAKGLIDTCGTGGTGGKGGAKLFNISTATSLVVAACGVPVAKHGNRAMTSKSGSADVLEALGVNLDLSPIQVSDSIDAVGIGFLFAQKLHPAMHFAGPVRRELGVRTIFNLLGPLTNPAGAEYQVLGVFSKDKLELVAGALQQLGIRRALVVHGRDGLDEITTTDITDAILVQADQPPIRFEIDPSAFGMPYAAPSALAGDDAATNAAILQHIFAGQTGAGRDIVLLNAAAALWVAGRVDGIADGLVMAARAIDSGRVRQKLDELIAFTQQAKP</sequence>
<name>Q0EWN7_9PROT</name>
<dbReference type="STRING" id="314344.AL013_08420"/>
<dbReference type="GO" id="GO:0000287">
    <property type="term" value="F:magnesium ion binding"/>
    <property type="evidence" value="ECO:0007669"/>
    <property type="project" value="UniProtKB-UniRule"/>
</dbReference>
<evidence type="ECO:0000256" key="2">
    <source>
        <dbReference type="ARBA" id="ARBA00022605"/>
    </source>
</evidence>
<keyword evidence="9" id="KW-0460">Magnesium</keyword>
<dbReference type="InterPro" id="IPR035902">
    <property type="entry name" value="Nuc_phospho_transferase"/>
</dbReference>
<evidence type="ECO:0000259" key="10">
    <source>
        <dbReference type="Pfam" id="PF00591"/>
    </source>
</evidence>